<accession>A0A0A9GLB9</accession>
<reference evidence="1" key="1">
    <citation type="submission" date="2014-09" db="EMBL/GenBank/DDBJ databases">
        <authorList>
            <person name="Magalhaes I.L.F."/>
            <person name="Oliveira U."/>
            <person name="Santos F.R."/>
            <person name="Vidigal T.H.D.A."/>
            <person name="Brescovit A.D."/>
            <person name="Santos A.J."/>
        </authorList>
    </citation>
    <scope>NUCLEOTIDE SEQUENCE</scope>
    <source>
        <tissue evidence="1">Shoot tissue taken approximately 20 cm above the soil surface</tissue>
    </source>
</reference>
<dbReference type="AlphaFoldDB" id="A0A0A9GLB9"/>
<dbReference type="EMBL" id="GBRH01173707">
    <property type="protein sequence ID" value="JAE24189.1"/>
    <property type="molecule type" value="Transcribed_RNA"/>
</dbReference>
<reference evidence="1" key="2">
    <citation type="journal article" date="2015" name="Data Brief">
        <title>Shoot transcriptome of the giant reed, Arundo donax.</title>
        <authorList>
            <person name="Barrero R.A."/>
            <person name="Guerrero F.D."/>
            <person name="Moolhuijzen P."/>
            <person name="Goolsby J.A."/>
            <person name="Tidwell J."/>
            <person name="Bellgard S.E."/>
            <person name="Bellgard M.I."/>
        </authorList>
    </citation>
    <scope>NUCLEOTIDE SEQUENCE</scope>
    <source>
        <tissue evidence="1">Shoot tissue taken approximately 20 cm above the soil surface</tissue>
    </source>
</reference>
<organism evidence="1">
    <name type="scientific">Arundo donax</name>
    <name type="common">Giant reed</name>
    <name type="synonym">Donax arundinaceus</name>
    <dbReference type="NCBI Taxonomy" id="35708"/>
    <lineage>
        <taxon>Eukaryota</taxon>
        <taxon>Viridiplantae</taxon>
        <taxon>Streptophyta</taxon>
        <taxon>Embryophyta</taxon>
        <taxon>Tracheophyta</taxon>
        <taxon>Spermatophyta</taxon>
        <taxon>Magnoliopsida</taxon>
        <taxon>Liliopsida</taxon>
        <taxon>Poales</taxon>
        <taxon>Poaceae</taxon>
        <taxon>PACMAD clade</taxon>
        <taxon>Arundinoideae</taxon>
        <taxon>Arundineae</taxon>
        <taxon>Arundo</taxon>
    </lineage>
</organism>
<name>A0A0A9GLB9_ARUDO</name>
<proteinExistence type="predicted"/>
<protein>
    <submittedName>
        <fullName evidence="1">Uncharacterized protein</fullName>
    </submittedName>
</protein>
<sequence length="18" mass="2137">MEPRVLINSSKISSYYHL</sequence>
<evidence type="ECO:0000313" key="1">
    <source>
        <dbReference type="EMBL" id="JAE24189.1"/>
    </source>
</evidence>